<keyword evidence="2" id="KW-1185">Reference proteome</keyword>
<reference evidence="1 2" key="1">
    <citation type="submission" date="2019-02" db="EMBL/GenBank/DDBJ databases">
        <title>Deep-cultivation of Planctomycetes and their phenomic and genomic characterization uncovers novel biology.</title>
        <authorList>
            <person name="Wiegand S."/>
            <person name="Jogler M."/>
            <person name="Boedeker C."/>
            <person name="Pinto D."/>
            <person name="Vollmers J."/>
            <person name="Rivas-Marin E."/>
            <person name="Kohn T."/>
            <person name="Peeters S.H."/>
            <person name="Heuer A."/>
            <person name="Rast P."/>
            <person name="Oberbeckmann S."/>
            <person name="Bunk B."/>
            <person name="Jeske O."/>
            <person name="Meyerdierks A."/>
            <person name="Storesund J.E."/>
            <person name="Kallscheuer N."/>
            <person name="Luecker S."/>
            <person name="Lage O.M."/>
            <person name="Pohl T."/>
            <person name="Merkel B.J."/>
            <person name="Hornburger P."/>
            <person name="Mueller R.-W."/>
            <person name="Bruemmer F."/>
            <person name="Labrenz M."/>
            <person name="Spormann A.M."/>
            <person name="Op Den Camp H."/>
            <person name="Overmann J."/>
            <person name="Amann R."/>
            <person name="Jetten M.S.M."/>
            <person name="Mascher T."/>
            <person name="Medema M.H."/>
            <person name="Devos D.P."/>
            <person name="Kaster A.-K."/>
            <person name="Ovreas L."/>
            <person name="Rohde M."/>
            <person name="Galperin M.Y."/>
            <person name="Jogler C."/>
        </authorList>
    </citation>
    <scope>NUCLEOTIDE SEQUENCE [LARGE SCALE GENOMIC DNA]</scope>
    <source>
        <strain evidence="1 2">Mal64</strain>
    </source>
</reference>
<proteinExistence type="predicted"/>
<name>A0A5C5ZH88_9BACT</name>
<dbReference type="AlphaFoldDB" id="A0A5C5ZH88"/>
<evidence type="ECO:0000313" key="1">
    <source>
        <dbReference type="EMBL" id="TWT86475.1"/>
    </source>
</evidence>
<accession>A0A5C5ZH88</accession>
<protein>
    <submittedName>
        <fullName evidence="1">Uncharacterized protein</fullName>
    </submittedName>
</protein>
<gene>
    <name evidence="1" type="ORF">Mal64_33000</name>
</gene>
<dbReference type="Proteomes" id="UP000315440">
    <property type="component" value="Unassembled WGS sequence"/>
</dbReference>
<evidence type="ECO:0000313" key="2">
    <source>
        <dbReference type="Proteomes" id="UP000315440"/>
    </source>
</evidence>
<organism evidence="1 2">
    <name type="scientific">Pseudobythopirellula maris</name>
    <dbReference type="NCBI Taxonomy" id="2527991"/>
    <lineage>
        <taxon>Bacteria</taxon>
        <taxon>Pseudomonadati</taxon>
        <taxon>Planctomycetota</taxon>
        <taxon>Planctomycetia</taxon>
        <taxon>Pirellulales</taxon>
        <taxon>Lacipirellulaceae</taxon>
        <taxon>Pseudobythopirellula</taxon>
    </lineage>
</organism>
<sequence>MAQELKNRCDAALWFDSEASLACFADRLRGGSRRQGAGLTTRTGSIAGRSVVAFTLSETNALDEGAWENAIGAVLTTHRPHALAMAGLASDDWPRAARRLCERLGVAPEVTLAGDAPPEGDSAAAAWESSWAESSGPRRAGMLLGSLWRRRDTLKGVAKRKADRFKRRERLALEAVAWVESLEPPAG</sequence>
<dbReference type="RefSeq" id="WP_146402246.1">
    <property type="nucleotide sequence ID" value="NZ_SJPQ01000004.1"/>
</dbReference>
<comment type="caution">
    <text evidence="1">The sequence shown here is derived from an EMBL/GenBank/DDBJ whole genome shotgun (WGS) entry which is preliminary data.</text>
</comment>
<dbReference type="EMBL" id="SJPQ01000004">
    <property type="protein sequence ID" value="TWT86475.1"/>
    <property type="molecule type" value="Genomic_DNA"/>
</dbReference>